<sequence>ACAEPILSGLHVPDTVDGHVPCPSQRRASSSRPELRLAQ</sequence>
<feature type="region of interest" description="Disordered" evidence="1">
    <location>
        <begin position="13"/>
        <end position="39"/>
    </location>
</feature>
<proteinExistence type="predicted"/>
<name>A0A392UGA8_9FABA</name>
<dbReference type="AlphaFoldDB" id="A0A392UGA8"/>
<feature type="non-terminal residue" evidence="2">
    <location>
        <position position="1"/>
    </location>
</feature>
<organism evidence="2 3">
    <name type="scientific">Trifolium medium</name>
    <dbReference type="NCBI Taxonomy" id="97028"/>
    <lineage>
        <taxon>Eukaryota</taxon>
        <taxon>Viridiplantae</taxon>
        <taxon>Streptophyta</taxon>
        <taxon>Embryophyta</taxon>
        <taxon>Tracheophyta</taxon>
        <taxon>Spermatophyta</taxon>
        <taxon>Magnoliopsida</taxon>
        <taxon>eudicotyledons</taxon>
        <taxon>Gunneridae</taxon>
        <taxon>Pentapetalae</taxon>
        <taxon>rosids</taxon>
        <taxon>fabids</taxon>
        <taxon>Fabales</taxon>
        <taxon>Fabaceae</taxon>
        <taxon>Papilionoideae</taxon>
        <taxon>50 kb inversion clade</taxon>
        <taxon>NPAAA clade</taxon>
        <taxon>Hologalegina</taxon>
        <taxon>IRL clade</taxon>
        <taxon>Trifolieae</taxon>
        <taxon>Trifolium</taxon>
    </lineage>
</organism>
<evidence type="ECO:0000313" key="2">
    <source>
        <dbReference type="EMBL" id="MCI72593.1"/>
    </source>
</evidence>
<dbReference type="EMBL" id="LXQA010821258">
    <property type="protein sequence ID" value="MCI72593.1"/>
    <property type="molecule type" value="Genomic_DNA"/>
</dbReference>
<protein>
    <submittedName>
        <fullName evidence="2">Uncharacterized protein</fullName>
    </submittedName>
</protein>
<evidence type="ECO:0000256" key="1">
    <source>
        <dbReference type="SAM" id="MobiDB-lite"/>
    </source>
</evidence>
<keyword evidence="3" id="KW-1185">Reference proteome</keyword>
<reference evidence="2 3" key="1">
    <citation type="journal article" date="2018" name="Front. Plant Sci.">
        <title>Red Clover (Trifolium pratense) and Zigzag Clover (T. medium) - A Picture of Genomic Similarities and Differences.</title>
        <authorList>
            <person name="Dluhosova J."/>
            <person name="Istvanek J."/>
            <person name="Nedelnik J."/>
            <person name="Repkova J."/>
        </authorList>
    </citation>
    <scope>NUCLEOTIDE SEQUENCE [LARGE SCALE GENOMIC DNA]</scope>
    <source>
        <strain evidence="3">cv. 10/8</strain>
        <tissue evidence="2">Leaf</tissue>
    </source>
</reference>
<accession>A0A392UGA8</accession>
<evidence type="ECO:0000313" key="3">
    <source>
        <dbReference type="Proteomes" id="UP000265520"/>
    </source>
</evidence>
<dbReference type="Proteomes" id="UP000265520">
    <property type="component" value="Unassembled WGS sequence"/>
</dbReference>
<comment type="caution">
    <text evidence="2">The sequence shown here is derived from an EMBL/GenBank/DDBJ whole genome shotgun (WGS) entry which is preliminary data.</text>
</comment>